<feature type="region of interest" description="Disordered" evidence="1">
    <location>
        <begin position="116"/>
        <end position="172"/>
    </location>
</feature>
<keyword evidence="4" id="KW-1185">Reference proteome</keyword>
<feature type="compositionally biased region" description="Polar residues" evidence="1">
    <location>
        <begin position="396"/>
        <end position="418"/>
    </location>
</feature>
<feature type="region of interest" description="Disordered" evidence="1">
    <location>
        <begin position="31"/>
        <end position="65"/>
    </location>
</feature>
<gene>
    <name evidence="3" type="ORF">QBC46DRAFT_392537</name>
</gene>
<dbReference type="AlphaFoldDB" id="A0AAN6N3F1"/>
<organism evidence="3 4">
    <name type="scientific">Diplogelasinospora grovesii</name>
    <dbReference type="NCBI Taxonomy" id="303347"/>
    <lineage>
        <taxon>Eukaryota</taxon>
        <taxon>Fungi</taxon>
        <taxon>Dikarya</taxon>
        <taxon>Ascomycota</taxon>
        <taxon>Pezizomycotina</taxon>
        <taxon>Sordariomycetes</taxon>
        <taxon>Sordariomycetidae</taxon>
        <taxon>Sordariales</taxon>
        <taxon>Diplogelasinosporaceae</taxon>
        <taxon>Diplogelasinospora</taxon>
    </lineage>
</organism>
<accession>A0AAN6N3F1</accession>
<feature type="transmembrane region" description="Helical" evidence="2">
    <location>
        <begin position="182"/>
        <end position="202"/>
    </location>
</feature>
<keyword evidence="2" id="KW-1133">Transmembrane helix</keyword>
<feature type="region of interest" description="Disordered" evidence="1">
    <location>
        <begin position="380"/>
        <end position="431"/>
    </location>
</feature>
<keyword evidence="2" id="KW-0472">Membrane</keyword>
<dbReference type="EMBL" id="MU853852">
    <property type="protein sequence ID" value="KAK3937513.1"/>
    <property type="molecule type" value="Genomic_DNA"/>
</dbReference>
<evidence type="ECO:0000256" key="1">
    <source>
        <dbReference type="SAM" id="MobiDB-lite"/>
    </source>
</evidence>
<keyword evidence="2" id="KW-0812">Transmembrane</keyword>
<feature type="compositionally biased region" description="Polar residues" evidence="1">
    <location>
        <begin position="139"/>
        <end position="153"/>
    </location>
</feature>
<sequence>MLRNRGWRRQPRRHLPTTDDVMAIRRDDALELDDLDDDNDDDDDDDDSTSATVKQTSTVAPQQPTLSTSVSLPVLTASGSVSSTRSIPTLTAIAHSPAFPSSTSITSITKTSLSRTALSSEPAMVTTTSRRSSTRTSSESIGTATSSASSRPVTNGVALPDKDGISVKPSASPGGLPPGAKAGIALGVLAFVGLVAALCFLLRRKWRRQRGHRLSIQSEGTASLQTDPRTQSQIMDELMASAYAQQNGAPIPYGYTLGEKRPGQEDDPVTILQPAPVAQPQIRFSIASWLRRHHPLRLNPLSQRGSMFSVVSSRRSNIDSTVPPLPGVPPAYLPKDDVETEREKSVGVASSVMSGGDRYFEVEEQTEAMHLTKTTPMRLQSVWSESSSGSERDTVRTTSTSILSMYGRQSQLQPQSRPDSGLEDGLRASAK</sequence>
<evidence type="ECO:0000313" key="3">
    <source>
        <dbReference type="EMBL" id="KAK3937513.1"/>
    </source>
</evidence>
<comment type="caution">
    <text evidence="3">The sequence shown here is derived from an EMBL/GenBank/DDBJ whole genome shotgun (WGS) entry which is preliminary data.</text>
</comment>
<evidence type="ECO:0000256" key="2">
    <source>
        <dbReference type="SAM" id="Phobius"/>
    </source>
</evidence>
<protein>
    <submittedName>
        <fullName evidence="3">Uncharacterized protein</fullName>
    </submittedName>
</protein>
<feature type="compositionally biased region" description="Pro residues" evidence="1">
    <location>
        <begin position="323"/>
        <end position="332"/>
    </location>
</feature>
<reference evidence="4" key="1">
    <citation type="journal article" date="2023" name="Mol. Phylogenet. Evol.">
        <title>Genome-scale phylogeny and comparative genomics of the fungal order Sordariales.</title>
        <authorList>
            <person name="Hensen N."/>
            <person name="Bonometti L."/>
            <person name="Westerberg I."/>
            <person name="Brannstrom I.O."/>
            <person name="Guillou S."/>
            <person name="Cros-Aarteil S."/>
            <person name="Calhoun S."/>
            <person name="Haridas S."/>
            <person name="Kuo A."/>
            <person name="Mondo S."/>
            <person name="Pangilinan J."/>
            <person name="Riley R."/>
            <person name="LaButti K."/>
            <person name="Andreopoulos B."/>
            <person name="Lipzen A."/>
            <person name="Chen C."/>
            <person name="Yan M."/>
            <person name="Daum C."/>
            <person name="Ng V."/>
            <person name="Clum A."/>
            <person name="Steindorff A."/>
            <person name="Ohm R.A."/>
            <person name="Martin F."/>
            <person name="Silar P."/>
            <person name="Natvig D.O."/>
            <person name="Lalanne C."/>
            <person name="Gautier V."/>
            <person name="Ament-Velasquez S.L."/>
            <person name="Kruys A."/>
            <person name="Hutchinson M.I."/>
            <person name="Powell A.J."/>
            <person name="Barry K."/>
            <person name="Miller A.N."/>
            <person name="Grigoriev I.V."/>
            <person name="Debuchy R."/>
            <person name="Gladieux P."/>
            <person name="Hiltunen Thoren M."/>
            <person name="Johannesson H."/>
        </authorList>
    </citation>
    <scope>NUCLEOTIDE SEQUENCE [LARGE SCALE GENOMIC DNA]</scope>
    <source>
        <strain evidence="4">CBS 340.73</strain>
    </source>
</reference>
<feature type="compositionally biased region" description="Low complexity" evidence="1">
    <location>
        <begin position="126"/>
        <end position="138"/>
    </location>
</feature>
<feature type="region of interest" description="Disordered" evidence="1">
    <location>
        <begin position="1"/>
        <end position="20"/>
    </location>
</feature>
<dbReference type="Proteomes" id="UP001303473">
    <property type="component" value="Unassembled WGS sequence"/>
</dbReference>
<proteinExistence type="predicted"/>
<feature type="region of interest" description="Disordered" evidence="1">
    <location>
        <begin position="317"/>
        <end position="338"/>
    </location>
</feature>
<name>A0AAN6N3F1_9PEZI</name>
<evidence type="ECO:0000313" key="4">
    <source>
        <dbReference type="Proteomes" id="UP001303473"/>
    </source>
</evidence>
<feature type="compositionally biased region" description="Polar residues" evidence="1">
    <location>
        <begin position="49"/>
        <end position="65"/>
    </location>
</feature>
<feature type="compositionally biased region" description="Acidic residues" evidence="1">
    <location>
        <begin position="31"/>
        <end position="48"/>
    </location>
</feature>
<feature type="compositionally biased region" description="Basic residues" evidence="1">
    <location>
        <begin position="1"/>
        <end position="15"/>
    </location>
</feature>